<reference evidence="3" key="1">
    <citation type="submission" date="2022-10" db="EMBL/GenBank/DDBJ databases">
        <authorList>
            <person name="Chen Y."/>
            <person name="Dougan E. K."/>
            <person name="Chan C."/>
            <person name="Rhodes N."/>
            <person name="Thang M."/>
        </authorList>
    </citation>
    <scope>NUCLEOTIDE SEQUENCE</scope>
</reference>
<keyword evidence="5" id="KW-1185">Reference proteome</keyword>
<evidence type="ECO:0000256" key="1">
    <source>
        <dbReference type="SAM" id="MobiDB-lite"/>
    </source>
</evidence>
<reference evidence="4 5" key="2">
    <citation type="submission" date="2024-05" db="EMBL/GenBank/DDBJ databases">
        <authorList>
            <person name="Chen Y."/>
            <person name="Shah S."/>
            <person name="Dougan E. K."/>
            <person name="Thang M."/>
            <person name="Chan C."/>
        </authorList>
    </citation>
    <scope>NUCLEOTIDE SEQUENCE [LARGE SCALE GENOMIC DNA]</scope>
</reference>
<feature type="compositionally biased region" description="Basic and acidic residues" evidence="1">
    <location>
        <begin position="721"/>
        <end position="731"/>
    </location>
</feature>
<sequence length="737" mass="80858">MTQVLKIAACLWSAAAENHEPWLGRSHLMRRDAGSGLLEDSRDLNTVPDPPDLSLHFAHDELVTCDMEEADAFWQTHPFRRNADKMHTQLAAMRGLREIKRIFATQSLPLIVVGDLLLGWRRGCLASAGATLSVATFGPWLHELGLNALEKAFRKQGLELDTSRCPHGPLMAGCRLRGRLPRIDDGLTLELGVLLSPPPAMVGRRPGFFPRCAAGCGRTCERCRLAWPQPSKANPGRFYACPLPLADFKLATWMNETFWVPANLETYLAVDYGEQWPEPAKSLLSKPSCLPSQSSSLSFSAYRSFISSLPRRTEVMRLQKAVEKRHGERMFRAAEAEHELWHEVFRDRSATWLLAPFSRSTSRSAAQVAAAPVPPNVFLRVFGVLLTLIVLKIFAGALFHRGAKMVPLCGWMAAVGRVEVVLLVSYTLTFCGRILLQKHASLRLHYAASNALAASAVQAVVAGLLASRRLAGPGTLQQLMACPCQAQIFEQWPVWWWMLLAGAFQSLSLWLSFLSLATLDPVSYTLLWNTQVGTAAVAEVVMAVAQPAAPIDVLQACQSFQGLLVLLVILWMWGDPFPAVPYWKSFIDSESMPACVTCLCLLQLGKPYLQRKVPSWFALAPGLSMLAMLALVQGPAASPWYLIQVGLSLTAATLHAVDMAQKQKPQPRLQAAKENGSCTLRRPPTPTPPVAPVKRPPLPPAPRKLSSSNSEVGSTTASNSHSEHGESDCDMPRANAI</sequence>
<gene>
    <name evidence="3" type="ORF">C1SCF055_LOCUS4235</name>
</gene>
<keyword evidence="2" id="KW-0472">Membrane</keyword>
<feature type="region of interest" description="Disordered" evidence="1">
    <location>
        <begin position="661"/>
        <end position="737"/>
    </location>
</feature>
<feature type="transmembrane region" description="Helical" evidence="2">
    <location>
        <begin position="377"/>
        <end position="399"/>
    </location>
</feature>
<dbReference type="EMBL" id="CAMXCT030000236">
    <property type="protein sequence ID" value="CAL4763283.1"/>
    <property type="molecule type" value="Genomic_DNA"/>
</dbReference>
<dbReference type="Proteomes" id="UP001152797">
    <property type="component" value="Unassembled WGS sequence"/>
</dbReference>
<feature type="transmembrane region" description="Helical" evidence="2">
    <location>
        <begin position="640"/>
        <end position="660"/>
    </location>
</feature>
<dbReference type="EMBL" id="CAMXCT020000236">
    <property type="protein sequence ID" value="CAL1129346.1"/>
    <property type="molecule type" value="Genomic_DNA"/>
</dbReference>
<comment type="caution">
    <text evidence="3">The sequence shown here is derived from an EMBL/GenBank/DDBJ whole genome shotgun (WGS) entry which is preliminary data.</text>
</comment>
<accession>A0A9P1BQ79</accession>
<dbReference type="AlphaFoldDB" id="A0A9P1BQ79"/>
<evidence type="ECO:0000313" key="3">
    <source>
        <dbReference type="EMBL" id="CAI3975971.1"/>
    </source>
</evidence>
<feature type="compositionally biased region" description="Pro residues" evidence="1">
    <location>
        <begin position="683"/>
        <end position="702"/>
    </location>
</feature>
<feature type="transmembrane region" description="Helical" evidence="2">
    <location>
        <begin position="411"/>
        <end position="435"/>
    </location>
</feature>
<feature type="transmembrane region" description="Helical" evidence="2">
    <location>
        <begin position="616"/>
        <end position="634"/>
    </location>
</feature>
<organism evidence="3">
    <name type="scientific">Cladocopium goreaui</name>
    <dbReference type="NCBI Taxonomy" id="2562237"/>
    <lineage>
        <taxon>Eukaryota</taxon>
        <taxon>Sar</taxon>
        <taxon>Alveolata</taxon>
        <taxon>Dinophyceae</taxon>
        <taxon>Suessiales</taxon>
        <taxon>Symbiodiniaceae</taxon>
        <taxon>Cladocopium</taxon>
    </lineage>
</organism>
<dbReference type="OrthoDB" id="422461at2759"/>
<evidence type="ECO:0000313" key="4">
    <source>
        <dbReference type="EMBL" id="CAL4763283.1"/>
    </source>
</evidence>
<keyword evidence="2" id="KW-0812">Transmembrane</keyword>
<feature type="transmembrane region" description="Helical" evidence="2">
    <location>
        <begin position="447"/>
        <end position="466"/>
    </location>
</feature>
<dbReference type="EMBL" id="CAMXCT010000236">
    <property type="protein sequence ID" value="CAI3975971.1"/>
    <property type="molecule type" value="Genomic_DNA"/>
</dbReference>
<feature type="compositionally biased region" description="Polar residues" evidence="1">
    <location>
        <begin position="705"/>
        <end position="720"/>
    </location>
</feature>
<name>A0A9P1BQ79_9DINO</name>
<evidence type="ECO:0000313" key="5">
    <source>
        <dbReference type="Proteomes" id="UP001152797"/>
    </source>
</evidence>
<proteinExistence type="predicted"/>
<keyword evidence="2" id="KW-1133">Transmembrane helix</keyword>
<protein>
    <submittedName>
        <fullName evidence="4">Pentatricopeptide repeat-containing protein, chloroplastic</fullName>
    </submittedName>
</protein>
<evidence type="ECO:0000256" key="2">
    <source>
        <dbReference type="SAM" id="Phobius"/>
    </source>
</evidence>
<feature type="transmembrane region" description="Helical" evidence="2">
    <location>
        <begin position="494"/>
        <end position="514"/>
    </location>
</feature>